<feature type="domain" description="Alpha-D-phosphohexomutase alpha/beta/alpha" evidence="8">
    <location>
        <begin position="4"/>
        <end position="115"/>
    </location>
</feature>
<dbReference type="CDD" id="cd03089">
    <property type="entry name" value="PMM_PGM"/>
    <property type="match status" value="1"/>
</dbReference>
<evidence type="ECO:0000256" key="4">
    <source>
        <dbReference type="ARBA" id="ARBA00022723"/>
    </source>
</evidence>
<dbReference type="PANTHER" id="PTHR43771">
    <property type="entry name" value="PHOSPHOMANNOMUTASE"/>
    <property type="match status" value="1"/>
</dbReference>
<protein>
    <submittedName>
        <fullName evidence="11">Phosphoglucomutase @ Phosphomannomutase</fullName>
        <ecNumber evidence="11">5.4.2.2</ecNumber>
        <ecNumber evidence="11">5.4.2.8</ecNumber>
    </submittedName>
</protein>
<dbReference type="InterPro" id="IPR005841">
    <property type="entry name" value="Alpha-D-phosphohexomutase_SF"/>
</dbReference>
<dbReference type="EC" id="5.4.2.8" evidence="11"/>
<comment type="similarity">
    <text evidence="2">Belongs to the phosphohexose mutase family.</text>
</comment>
<dbReference type="EC" id="5.4.2.2" evidence="11"/>
<dbReference type="InterPro" id="IPR036900">
    <property type="entry name" value="A-D-PHexomutase_C_sf"/>
</dbReference>
<dbReference type="PRINTS" id="PR00509">
    <property type="entry name" value="PGMPMM"/>
</dbReference>
<organism evidence="11">
    <name type="scientific">hydrothermal vent metagenome</name>
    <dbReference type="NCBI Taxonomy" id="652676"/>
    <lineage>
        <taxon>unclassified sequences</taxon>
        <taxon>metagenomes</taxon>
        <taxon>ecological metagenomes</taxon>
    </lineage>
</organism>
<dbReference type="PANTHER" id="PTHR43771:SF2">
    <property type="entry name" value="PHOSPHOMANNOMUTASE_PHOSPHOGLUCOMUTASE"/>
    <property type="match status" value="1"/>
</dbReference>
<dbReference type="Pfam" id="PF00408">
    <property type="entry name" value="PGM_PMM_IV"/>
    <property type="match status" value="1"/>
</dbReference>
<evidence type="ECO:0000256" key="6">
    <source>
        <dbReference type="ARBA" id="ARBA00023235"/>
    </source>
</evidence>
<dbReference type="SUPFAM" id="SSF55957">
    <property type="entry name" value="Phosphoglucomutase, C-terminal domain"/>
    <property type="match status" value="1"/>
</dbReference>
<dbReference type="Pfam" id="PF02878">
    <property type="entry name" value="PGM_PMM_I"/>
    <property type="match status" value="1"/>
</dbReference>
<evidence type="ECO:0000259" key="9">
    <source>
        <dbReference type="Pfam" id="PF02879"/>
    </source>
</evidence>
<dbReference type="InterPro" id="IPR005846">
    <property type="entry name" value="A-D-PHexomutase_a/b/a-III"/>
</dbReference>
<dbReference type="InterPro" id="IPR005844">
    <property type="entry name" value="A-D-PHexomutase_a/b/a-I"/>
</dbReference>
<evidence type="ECO:0000256" key="5">
    <source>
        <dbReference type="ARBA" id="ARBA00022842"/>
    </source>
</evidence>
<evidence type="ECO:0000259" key="8">
    <source>
        <dbReference type="Pfam" id="PF02878"/>
    </source>
</evidence>
<dbReference type="InterPro" id="IPR005845">
    <property type="entry name" value="A-D-PHexomutase_a/b/a-II"/>
</dbReference>
<dbReference type="SUPFAM" id="SSF53738">
    <property type="entry name" value="Phosphoglucomutase, first 3 domains"/>
    <property type="match status" value="3"/>
</dbReference>
<gene>
    <name evidence="11" type="ORF">MNBD_NITROSPINAE03-314</name>
</gene>
<dbReference type="GO" id="GO:0004614">
    <property type="term" value="F:phosphoglucomutase activity"/>
    <property type="evidence" value="ECO:0007669"/>
    <property type="project" value="UniProtKB-EC"/>
</dbReference>
<dbReference type="InterPro" id="IPR016055">
    <property type="entry name" value="A-D-PHexomutase_a/b/a-I/II/III"/>
</dbReference>
<dbReference type="EMBL" id="UOGB01000046">
    <property type="protein sequence ID" value="VAX16196.1"/>
    <property type="molecule type" value="Genomic_DNA"/>
</dbReference>
<dbReference type="GO" id="GO:0004615">
    <property type="term" value="F:phosphomannomutase activity"/>
    <property type="evidence" value="ECO:0007669"/>
    <property type="project" value="UniProtKB-EC"/>
</dbReference>
<keyword evidence="6 11" id="KW-0413">Isomerase</keyword>
<dbReference type="AlphaFoldDB" id="A0A3B1BD36"/>
<name>A0A3B1BD36_9ZZZZ</name>
<keyword evidence="3" id="KW-0597">Phosphoprotein</keyword>
<evidence type="ECO:0000256" key="3">
    <source>
        <dbReference type="ARBA" id="ARBA00022553"/>
    </source>
</evidence>
<dbReference type="Gene3D" id="3.30.310.50">
    <property type="entry name" value="Alpha-D-phosphohexomutase, C-terminal domain"/>
    <property type="match status" value="1"/>
</dbReference>
<feature type="domain" description="Alpha-D-phosphohexomutase alpha/beta/alpha" evidence="10">
    <location>
        <begin position="252"/>
        <end position="360"/>
    </location>
</feature>
<evidence type="ECO:0000256" key="1">
    <source>
        <dbReference type="ARBA" id="ARBA00001946"/>
    </source>
</evidence>
<dbReference type="InterPro" id="IPR005843">
    <property type="entry name" value="A-D-PHexomutase_C"/>
</dbReference>
<dbReference type="GO" id="GO:0000287">
    <property type="term" value="F:magnesium ion binding"/>
    <property type="evidence" value="ECO:0007669"/>
    <property type="project" value="InterPro"/>
</dbReference>
<proteinExistence type="inferred from homology"/>
<feature type="domain" description="Alpha-D-phosphohexomutase C-terminal" evidence="7">
    <location>
        <begin position="367"/>
        <end position="441"/>
    </location>
</feature>
<accession>A0A3B1BD36</accession>
<evidence type="ECO:0000259" key="7">
    <source>
        <dbReference type="Pfam" id="PF00408"/>
    </source>
</evidence>
<feature type="domain" description="Alpha-D-phosphohexomutase alpha/beta/alpha" evidence="9">
    <location>
        <begin position="150"/>
        <end position="247"/>
    </location>
</feature>
<dbReference type="GO" id="GO:0005975">
    <property type="term" value="P:carbohydrate metabolic process"/>
    <property type="evidence" value="ECO:0007669"/>
    <property type="project" value="InterPro"/>
</dbReference>
<comment type="cofactor">
    <cofactor evidence="1">
        <name>Mg(2+)</name>
        <dbReference type="ChEBI" id="CHEBI:18420"/>
    </cofactor>
</comment>
<evidence type="ECO:0000313" key="11">
    <source>
        <dbReference type="EMBL" id="VAX16196.1"/>
    </source>
</evidence>
<evidence type="ECO:0000256" key="2">
    <source>
        <dbReference type="ARBA" id="ARBA00010231"/>
    </source>
</evidence>
<dbReference type="Pfam" id="PF02879">
    <property type="entry name" value="PGM_PMM_II"/>
    <property type="match status" value="1"/>
</dbReference>
<keyword evidence="5" id="KW-0460">Magnesium</keyword>
<dbReference type="Gene3D" id="3.40.120.10">
    <property type="entry name" value="Alpha-D-Glucose-1,6-Bisphosphate, subunit A, domain 3"/>
    <property type="match status" value="3"/>
</dbReference>
<reference evidence="11" key="1">
    <citation type="submission" date="2018-06" db="EMBL/GenBank/DDBJ databases">
        <authorList>
            <person name="Zhirakovskaya E."/>
        </authorList>
    </citation>
    <scope>NUCLEOTIDE SEQUENCE</scope>
</reference>
<evidence type="ECO:0000259" key="10">
    <source>
        <dbReference type="Pfam" id="PF02880"/>
    </source>
</evidence>
<sequence>MNKEIFREYDIRGVVKDDLTPEVVENIGRAFGTVVKRDGGEKVTIGHDARQSCGELLKNLSKGIMGAGIDVISIGLVPTPLLYYSLHHLNPDGGVMITGSHNPPEFNGFKLNLGKSSIYGDGIRALSGMIEEKDFESGAGSMSQADVIEDYLNMVKEKISLKRGMKIVIDSGNGCGGIFAPALMRDLGCDVIELFCDVDGSFPNHHPDPTVPDNLKDLIAKVKETGADAGFAYDGDADRIGVVDEKGGILFGDQLMMIFARDILGRKPGSAIVYDVKCSQNLEDDIKKRGGRPLINATGHSLIKARLSKEGAELAGEMSAHIFFKDGYFGYDDAIFATARFLKIMSETGMKVSEFLADTPTVFNTPEIRIDCPDNVKFDLVADITKYFKNSHEVIDIDGARVNFGDGWGLIRASNTQPVLVLRFEAQSEARLGEIKKIIYDKLSSYPSQKGMAML</sequence>
<dbReference type="InterPro" id="IPR016066">
    <property type="entry name" value="A-D-PHexomutase_CS"/>
</dbReference>
<dbReference type="Pfam" id="PF02880">
    <property type="entry name" value="PGM_PMM_III"/>
    <property type="match status" value="1"/>
</dbReference>
<keyword evidence="4" id="KW-0479">Metal-binding</keyword>
<dbReference type="PROSITE" id="PS00710">
    <property type="entry name" value="PGM_PMM"/>
    <property type="match status" value="1"/>
</dbReference>